<name>A0A450T7M3_9GAMM</name>
<gene>
    <name evidence="1" type="ORF">BECKFW1821C_GA0114237_10033</name>
</gene>
<organism evidence="1">
    <name type="scientific">Candidatus Kentrum sp. FW</name>
    <dbReference type="NCBI Taxonomy" id="2126338"/>
    <lineage>
        <taxon>Bacteria</taxon>
        <taxon>Pseudomonadati</taxon>
        <taxon>Pseudomonadota</taxon>
        <taxon>Gammaproteobacteria</taxon>
        <taxon>Candidatus Kentrum</taxon>
    </lineage>
</organism>
<dbReference type="EMBL" id="CAADFE010000003">
    <property type="protein sequence ID" value="VFJ62723.1"/>
    <property type="molecule type" value="Genomic_DNA"/>
</dbReference>
<sequence>MEVGDHQVIEAIGPIGVGVMGILEEFIDGGGDAGDLLPPQHVHRANTGFELGYGNSHRYFYRSLLLFTESPKTDLRPALFGELQIDETGGEVHQLASMIEGEICFCLGAEFR</sequence>
<evidence type="ECO:0000313" key="1">
    <source>
        <dbReference type="EMBL" id="VFJ62723.1"/>
    </source>
</evidence>
<dbReference type="AlphaFoldDB" id="A0A450T7M3"/>
<reference evidence="1" key="1">
    <citation type="submission" date="2019-02" db="EMBL/GenBank/DDBJ databases">
        <authorList>
            <person name="Gruber-Vodicka R. H."/>
            <person name="Seah K. B. B."/>
        </authorList>
    </citation>
    <scope>NUCLEOTIDE SEQUENCE</scope>
    <source>
        <strain evidence="1">BECK_BZ131</strain>
    </source>
</reference>
<protein>
    <submittedName>
        <fullName evidence="1">Uncharacterized protein</fullName>
    </submittedName>
</protein>
<accession>A0A450T7M3</accession>
<proteinExistence type="predicted"/>